<evidence type="ECO:0000313" key="15">
    <source>
        <dbReference type="Proteomes" id="UP000515163"/>
    </source>
</evidence>
<organism evidence="15 16">
    <name type="scientific">Actinia tenebrosa</name>
    <name type="common">Australian red waratah sea anemone</name>
    <dbReference type="NCBI Taxonomy" id="6105"/>
    <lineage>
        <taxon>Eukaryota</taxon>
        <taxon>Metazoa</taxon>
        <taxon>Cnidaria</taxon>
        <taxon>Anthozoa</taxon>
        <taxon>Hexacorallia</taxon>
        <taxon>Actiniaria</taxon>
        <taxon>Actiniidae</taxon>
        <taxon>Actinia</taxon>
    </lineage>
</organism>
<comment type="function">
    <text evidence="11">Catalyses the transfer of galactose onto proteins or lipids.</text>
</comment>
<keyword evidence="4 11" id="KW-0328">Glycosyltransferase</keyword>
<keyword evidence="15" id="KW-1185">Reference proteome</keyword>
<dbReference type="CDD" id="cd00899">
    <property type="entry name" value="b4GalT"/>
    <property type="match status" value="1"/>
</dbReference>
<dbReference type="UniPathway" id="UPA00378"/>
<evidence type="ECO:0000313" key="16">
    <source>
        <dbReference type="RefSeq" id="XP_031571875.1"/>
    </source>
</evidence>
<evidence type="ECO:0000256" key="9">
    <source>
        <dbReference type="ARBA" id="ARBA00023136"/>
    </source>
</evidence>
<evidence type="ECO:0000256" key="8">
    <source>
        <dbReference type="ARBA" id="ARBA00022989"/>
    </source>
</evidence>
<dbReference type="GO" id="GO:0008378">
    <property type="term" value="F:galactosyltransferase activity"/>
    <property type="evidence" value="ECO:0007669"/>
    <property type="project" value="TreeGrafter"/>
</dbReference>
<dbReference type="GO" id="GO:0005794">
    <property type="term" value="C:Golgi apparatus"/>
    <property type="evidence" value="ECO:0007669"/>
    <property type="project" value="TreeGrafter"/>
</dbReference>
<feature type="domain" description="Galactosyltransferase C-terminal" evidence="13">
    <location>
        <begin position="325"/>
        <end position="402"/>
    </location>
</feature>
<feature type="transmembrane region" description="Helical" evidence="11">
    <location>
        <begin position="7"/>
        <end position="26"/>
    </location>
</feature>
<feature type="region of interest" description="Disordered" evidence="12">
    <location>
        <begin position="123"/>
        <end position="188"/>
    </location>
</feature>
<keyword evidence="6 11" id="KW-0812">Transmembrane</keyword>
<dbReference type="AlphaFoldDB" id="A0A6P8J2I7"/>
<dbReference type="InterPro" id="IPR029044">
    <property type="entry name" value="Nucleotide-diphossugar_trans"/>
</dbReference>
<comment type="subcellular location">
    <subcellularLocation>
        <location evidence="1">Membrane</location>
        <topology evidence="1">Single-pass type II membrane protein</topology>
    </subcellularLocation>
</comment>
<feature type="domain" description="Galactosyltransferase N-terminal" evidence="14">
    <location>
        <begin position="184"/>
        <end position="321"/>
    </location>
</feature>
<feature type="compositionally biased region" description="Basic and acidic residues" evidence="12">
    <location>
        <begin position="123"/>
        <end position="133"/>
    </location>
</feature>
<dbReference type="GO" id="GO:0016020">
    <property type="term" value="C:membrane"/>
    <property type="evidence" value="ECO:0007669"/>
    <property type="project" value="UniProtKB-SubCell"/>
</dbReference>
<evidence type="ECO:0000256" key="3">
    <source>
        <dbReference type="ARBA" id="ARBA00005735"/>
    </source>
</evidence>
<evidence type="ECO:0000256" key="10">
    <source>
        <dbReference type="ARBA" id="ARBA00023180"/>
    </source>
</evidence>
<dbReference type="GO" id="GO:0005975">
    <property type="term" value="P:carbohydrate metabolic process"/>
    <property type="evidence" value="ECO:0007669"/>
    <property type="project" value="InterPro"/>
</dbReference>
<dbReference type="InterPro" id="IPR027995">
    <property type="entry name" value="Galactosyl_T_N"/>
</dbReference>
<keyword evidence="5 11" id="KW-0808">Transferase</keyword>
<evidence type="ECO:0000259" key="13">
    <source>
        <dbReference type="Pfam" id="PF02709"/>
    </source>
</evidence>
<keyword evidence="8 11" id="KW-1133">Transmembrane helix</keyword>
<dbReference type="RefSeq" id="XP_031571875.1">
    <property type="nucleotide sequence ID" value="XM_031716015.1"/>
</dbReference>
<evidence type="ECO:0000256" key="2">
    <source>
        <dbReference type="ARBA" id="ARBA00004922"/>
    </source>
</evidence>
<dbReference type="PANTHER" id="PTHR19300">
    <property type="entry name" value="BETA-1,4-GALACTOSYLTRANSFERASE"/>
    <property type="match status" value="1"/>
</dbReference>
<dbReference type="InterPro" id="IPR003859">
    <property type="entry name" value="Galactosyl_T"/>
</dbReference>
<evidence type="ECO:0000256" key="4">
    <source>
        <dbReference type="ARBA" id="ARBA00022676"/>
    </source>
</evidence>
<dbReference type="Proteomes" id="UP000515163">
    <property type="component" value="Unplaced"/>
</dbReference>
<accession>A0A6P8J2I7</accession>
<protein>
    <recommendedName>
        <fullName evidence="11">Beta-1,4-galactosyltransferase</fullName>
        <ecNumber evidence="11">2.4.1.-</ecNumber>
    </recommendedName>
</protein>
<sequence length="459" mass="52317">MFRKLKIFFSVALVIGVISLVFFLFYSTKTHYKKLNETTQYIAILETKFSTQGSRHKVEDKLEDYISNLKKNNDITSVTVPPSTKTKNAVEVIATPNSKSEENLSATANGGDKVDQLIQKSLEKSKPELHSEGDEPVDSTDSSTEQTPTIEVNSEQKTQRTAPVTSAVNLKPPSDEEDEDLDLCPEKPKSLTGPLYVNQVIPKMEELEKHLSEAYGGWVKKGGAWRPTNCKARVKMALIVPFRKRYEQLGIFVRHMHPMLKRQELDYRIIIVEQSGATPFNRAILFNIGYKESLKFKDFDCFIFHDVDLIPEDDRNMYTCPTSPRHMSVAVDKFNYQLPYASIFGGAGSFRKNHFEEVNGFSNKFWGWGGEDDDLYQRIVAKGHHLTRPSLQIGRYKMIRVHHHQSSKADPNRFDLIRNAVARMASDGLSSLNYKLLEVKEQPLYTMVTVHVEQSMLPS</sequence>
<dbReference type="FunCoup" id="A0A6P8J2I7">
    <property type="interactions" value="2524"/>
</dbReference>
<gene>
    <name evidence="16" type="primary">LOC116305993</name>
</gene>
<evidence type="ECO:0000256" key="11">
    <source>
        <dbReference type="RuleBase" id="RU368121"/>
    </source>
</evidence>
<dbReference type="Pfam" id="PF02709">
    <property type="entry name" value="Glyco_transf_7C"/>
    <property type="match status" value="1"/>
</dbReference>
<feature type="compositionally biased region" description="Polar residues" evidence="12">
    <location>
        <begin position="139"/>
        <end position="168"/>
    </location>
</feature>
<proteinExistence type="inferred from homology"/>
<dbReference type="InterPro" id="IPR027791">
    <property type="entry name" value="Galactosyl_T_C"/>
</dbReference>
<reference evidence="16" key="1">
    <citation type="submission" date="2025-08" db="UniProtKB">
        <authorList>
            <consortium name="RefSeq"/>
        </authorList>
    </citation>
    <scope>IDENTIFICATION</scope>
    <source>
        <tissue evidence="16">Tentacle</tissue>
    </source>
</reference>
<dbReference type="Gene3D" id="3.90.550.10">
    <property type="entry name" value="Spore Coat Polysaccharide Biosynthesis Protein SpsA, Chain A"/>
    <property type="match status" value="1"/>
</dbReference>
<evidence type="ECO:0000259" key="14">
    <source>
        <dbReference type="Pfam" id="PF13733"/>
    </source>
</evidence>
<dbReference type="EC" id="2.4.1.-" evidence="11"/>
<evidence type="ECO:0000256" key="12">
    <source>
        <dbReference type="SAM" id="MobiDB-lite"/>
    </source>
</evidence>
<dbReference type="PRINTS" id="PR02050">
    <property type="entry name" value="B14GALTRFASE"/>
</dbReference>
<evidence type="ECO:0000256" key="6">
    <source>
        <dbReference type="ARBA" id="ARBA00022692"/>
    </source>
</evidence>
<dbReference type="GeneID" id="116305993"/>
<name>A0A6P8J2I7_ACTTE</name>
<dbReference type="InParanoid" id="A0A6P8J2I7"/>
<comment type="pathway">
    <text evidence="2 11">Protein modification; protein glycosylation.</text>
</comment>
<keyword evidence="7 11" id="KW-0735">Signal-anchor</keyword>
<evidence type="ECO:0000256" key="1">
    <source>
        <dbReference type="ARBA" id="ARBA00004606"/>
    </source>
</evidence>
<dbReference type="OrthoDB" id="10016069at2759"/>
<evidence type="ECO:0000256" key="7">
    <source>
        <dbReference type="ARBA" id="ARBA00022968"/>
    </source>
</evidence>
<dbReference type="SUPFAM" id="SSF53448">
    <property type="entry name" value="Nucleotide-diphospho-sugar transferases"/>
    <property type="match status" value="1"/>
</dbReference>
<keyword evidence="9 11" id="KW-0472">Membrane</keyword>
<comment type="similarity">
    <text evidence="3 11">Belongs to the glycosyltransferase 7 family.</text>
</comment>
<keyword evidence="10 11" id="KW-0325">Glycoprotein</keyword>
<evidence type="ECO:0000256" key="5">
    <source>
        <dbReference type="ARBA" id="ARBA00022679"/>
    </source>
</evidence>
<dbReference type="Pfam" id="PF13733">
    <property type="entry name" value="Glyco_transf_7N"/>
    <property type="match status" value="1"/>
</dbReference>
<dbReference type="PANTHER" id="PTHR19300:SF57">
    <property type="entry name" value="BETA-1,4-N-ACETYLGALACTOSAMINYLTRANSFERASE"/>
    <property type="match status" value="1"/>
</dbReference>
<dbReference type="KEGG" id="aten:116305993"/>